<gene>
    <name evidence="2" type="ORF">PHMEG_00022511</name>
</gene>
<name>A0A225VIH9_9STRA</name>
<feature type="non-terminal residue" evidence="2">
    <location>
        <position position="1"/>
    </location>
</feature>
<feature type="region of interest" description="Disordered" evidence="1">
    <location>
        <begin position="521"/>
        <end position="555"/>
    </location>
</feature>
<reference evidence="3" key="1">
    <citation type="submission" date="2017-03" db="EMBL/GenBank/DDBJ databases">
        <title>Phytopthora megakarya and P. palmivora, two closely related causual agents of cacao black pod achieved similar genome size and gene model numbers by different mechanisms.</title>
        <authorList>
            <person name="Ali S."/>
            <person name="Shao J."/>
            <person name="Larry D.J."/>
            <person name="Kronmiller B."/>
            <person name="Shen D."/>
            <person name="Strem M.D."/>
            <person name="Melnick R.L."/>
            <person name="Guiltinan M.J."/>
            <person name="Tyler B.M."/>
            <person name="Meinhardt L.W."/>
            <person name="Bailey B.A."/>
        </authorList>
    </citation>
    <scope>NUCLEOTIDE SEQUENCE [LARGE SCALE GENOMIC DNA]</scope>
    <source>
        <strain evidence="3">zdho120</strain>
    </source>
</reference>
<feature type="compositionally biased region" description="Basic and acidic residues" evidence="1">
    <location>
        <begin position="196"/>
        <end position="206"/>
    </location>
</feature>
<dbReference type="EMBL" id="NBNE01004447">
    <property type="protein sequence ID" value="OWZ05406.1"/>
    <property type="molecule type" value="Genomic_DNA"/>
</dbReference>
<dbReference type="OrthoDB" id="167202at2759"/>
<protein>
    <submittedName>
        <fullName evidence="2">Uncharacterized protein</fullName>
    </submittedName>
</protein>
<proteinExistence type="predicted"/>
<accession>A0A225VIH9</accession>
<dbReference type="Proteomes" id="UP000198211">
    <property type="component" value="Unassembled WGS sequence"/>
</dbReference>
<feature type="compositionally biased region" description="Basic and acidic residues" evidence="1">
    <location>
        <begin position="534"/>
        <end position="555"/>
    </location>
</feature>
<dbReference type="AlphaFoldDB" id="A0A225VIH9"/>
<organism evidence="2 3">
    <name type="scientific">Phytophthora megakarya</name>
    <dbReference type="NCBI Taxonomy" id="4795"/>
    <lineage>
        <taxon>Eukaryota</taxon>
        <taxon>Sar</taxon>
        <taxon>Stramenopiles</taxon>
        <taxon>Oomycota</taxon>
        <taxon>Peronosporomycetes</taxon>
        <taxon>Peronosporales</taxon>
        <taxon>Peronosporaceae</taxon>
        <taxon>Phytophthora</taxon>
    </lineage>
</organism>
<evidence type="ECO:0000313" key="3">
    <source>
        <dbReference type="Proteomes" id="UP000198211"/>
    </source>
</evidence>
<evidence type="ECO:0000313" key="2">
    <source>
        <dbReference type="EMBL" id="OWZ05406.1"/>
    </source>
</evidence>
<feature type="region of interest" description="Disordered" evidence="1">
    <location>
        <begin position="174"/>
        <end position="233"/>
    </location>
</feature>
<keyword evidence="3" id="KW-1185">Reference proteome</keyword>
<feature type="compositionally biased region" description="Polar residues" evidence="1">
    <location>
        <begin position="209"/>
        <end position="231"/>
    </location>
</feature>
<evidence type="ECO:0000256" key="1">
    <source>
        <dbReference type="SAM" id="MobiDB-lite"/>
    </source>
</evidence>
<dbReference type="STRING" id="4795.A0A225VIH9"/>
<comment type="caution">
    <text evidence="2">The sequence shown here is derived from an EMBL/GenBank/DDBJ whole genome shotgun (WGS) entry which is preliminary data.</text>
</comment>
<sequence length="555" mass="61831">RIAGIFGIEDIMHAINREEQTQTWNNALQALCDFVRVRGHGIRFTCTNRDLAIKLGGTAVNCMDERLIIKPYSAYERFYYVDLTRIPSNLDEDVIYDYFASLGLQPVISPTHMIGTLMSRDRTVWFPHTDVPDALMNGDQPLREIFFKGFPDSPVYVQHKKRVLNKVVPPSIQAKRDETERLKEEAAAKRRHKKKEQRDHDPDQAKENPPSTNPDEAPTTTNLPTQQSMSPLDSVHPEGVIILERPTATAPAQAWVKISRHALCSKTPPNAPGEGIKVTQSNDEDGRLVFGFPVKPTSFELAFTDHDLDEATAGDADCEAFTEESKAIHASPVTLSESAGRVVVARSFLEPKTNTIKRSEYRRRARKAAKELHTFGEPDDRLAAITAQPSAYAPVVYANPPELANVVDEHAVLRLYSGKPSTTHGTNCTLMQRVIRDYPGGNTSPSASEILTDCIPDDTYRAMERAHARMDLFLRTHAPAIYHDPVKVQALCGNMPAYEHFFSDSLSVSWQLVLESQNDQISMNSSGSETNASDEAHPSDDESVDSKESSEQAHL</sequence>
<feature type="compositionally biased region" description="Polar residues" evidence="1">
    <location>
        <begin position="521"/>
        <end position="533"/>
    </location>
</feature>
<feature type="compositionally biased region" description="Basic and acidic residues" evidence="1">
    <location>
        <begin position="174"/>
        <end position="188"/>
    </location>
</feature>